<gene>
    <name evidence="2" type="ORF">SCHCODRAFT_85731</name>
</gene>
<dbReference type="KEGG" id="scm:SCHCO_02634274"/>
<dbReference type="GeneID" id="9591154"/>
<dbReference type="eggNOG" id="ENOG502SN23">
    <property type="taxonomic scope" value="Eukaryota"/>
</dbReference>
<dbReference type="InterPro" id="IPR008414">
    <property type="entry name" value="HBL"/>
</dbReference>
<organism evidence="3">
    <name type="scientific">Schizophyllum commune (strain H4-8 / FGSC 9210)</name>
    <name type="common">Split gill fungus</name>
    <dbReference type="NCBI Taxonomy" id="578458"/>
    <lineage>
        <taxon>Eukaryota</taxon>
        <taxon>Fungi</taxon>
        <taxon>Dikarya</taxon>
        <taxon>Basidiomycota</taxon>
        <taxon>Agaricomycotina</taxon>
        <taxon>Agaricomycetes</taxon>
        <taxon>Agaricomycetidae</taxon>
        <taxon>Agaricales</taxon>
        <taxon>Schizophyllaceae</taxon>
        <taxon>Schizophyllum</taxon>
    </lineage>
</organism>
<dbReference type="AlphaFoldDB" id="D8QBX8"/>
<dbReference type="CDD" id="cd22656">
    <property type="entry name" value="ClyA_Cry6Aa-like"/>
    <property type="match status" value="1"/>
</dbReference>
<protein>
    <recommendedName>
        <fullName evidence="4">Pesticidal crystal protein cry6Aa</fullName>
    </recommendedName>
</protein>
<dbReference type="VEuPathDB" id="FungiDB:SCHCODRAFT_02634274"/>
<sequence length="395" mass="42706">MSTARSVDLSPKGLLSDSGNYVLQQDDIASLARYVWAGVLLPGDTDTLQQRLNVSTATMRKLSEVVTPLLATFNDVKAHCETFKDKTYPSIVSIADDIYSYAQDAGGTEQNSYYANILRCIRSLATASSKPEKDDLKQTIDSLCDGLIKNATAIQTKIQEVVENVSKFGDQTYEDSSALKERKLAVEDMLTSDAGSLEALQRQLEENHTELKADQAEYEHDRIVASTALTYAWVPFLGVITSSVVAAASGRAAAAMAERIKLVNRLIAEETDEAGSRTGVVTDERRIVADLISVDMDFDSLLAAVGPATHLIQVVLAAFQAISGQLANLKDLVNTDPSKANAAIKKIVDSKVVDGWNALANAVDKYREAAFVTPVQEISLDQLSQQLQKQVGTAA</sequence>
<dbReference type="HOGENOM" id="CLU_054251_0_0_1"/>
<proteinExistence type="predicted"/>
<dbReference type="Gene3D" id="1.20.1170.10">
    <property type="match status" value="1"/>
</dbReference>
<dbReference type="InParanoid" id="D8QBX8"/>
<keyword evidence="1" id="KW-0175">Coiled coil</keyword>
<dbReference type="Proteomes" id="UP000007431">
    <property type="component" value="Unassembled WGS sequence"/>
</dbReference>
<name>D8QBX8_SCHCM</name>
<evidence type="ECO:0000256" key="1">
    <source>
        <dbReference type="SAM" id="Coils"/>
    </source>
</evidence>
<dbReference type="Pfam" id="PF05791">
    <property type="entry name" value="Bacillus_HBL"/>
    <property type="match status" value="1"/>
</dbReference>
<evidence type="ECO:0000313" key="2">
    <source>
        <dbReference type="EMBL" id="EFI94434.1"/>
    </source>
</evidence>
<reference evidence="2 3" key="1">
    <citation type="journal article" date="2010" name="Nat. Biotechnol.">
        <title>Genome sequence of the model mushroom Schizophyllum commune.</title>
        <authorList>
            <person name="Ohm R.A."/>
            <person name="de Jong J.F."/>
            <person name="Lugones L.G."/>
            <person name="Aerts A."/>
            <person name="Kothe E."/>
            <person name="Stajich J.E."/>
            <person name="de Vries R.P."/>
            <person name="Record E."/>
            <person name="Levasseur A."/>
            <person name="Baker S.E."/>
            <person name="Bartholomew K.A."/>
            <person name="Coutinho P.M."/>
            <person name="Erdmann S."/>
            <person name="Fowler T.J."/>
            <person name="Gathman A.C."/>
            <person name="Lombard V."/>
            <person name="Henrissat B."/>
            <person name="Knabe N."/>
            <person name="Kuees U."/>
            <person name="Lilly W.W."/>
            <person name="Lindquist E."/>
            <person name="Lucas S."/>
            <person name="Magnuson J.K."/>
            <person name="Piumi F."/>
            <person name="Raudaskoski M."/>
            <person name="Salamov A."/>
            <person name="Schmutz J."/>
            <person name="Schwarze F.W.M.R."/>
            <person name="vanKuyk P.A."/>
            <person name="Horton J.S."/>
            <person name="Grigoriev I.V."/>
            <person name="Woesten H.A.B."/>
        </authorList>
    </citation>
    <scope>NUCLEOTIDE SEQUENCE [LARGE SCALE GENOMIC DNA]</scope>
    <source>
        <strain evidence="3">H4-8 / FGSC 9210</strain>
    </source>
</reference>
<dbReference type="OMA" id="TTPTYAW"/>
<evidence type="ECO:0008006" key="4">
    <source>
        <dbReference type="Google" id="ProtNLM"/>
    </source>
</evidence>
<evidence type="ECO:0000313" key="3">
    <source>
        <dbReference type="Proteomes" id="UP000007431"/>
    </source>
</evidence>
<dbReference type="GO" id="GO:0016020">
    <property type="term" value="C:membrane"/>
    <property type="evidence" value="ECO:0007669"/>
    <property type="project" value="InterPro"/>
</dbReference>
<dbReference type="OrthoDB" id="4494488at2759"/>
<keyword evidence="3" id="KW-1185">Reference proteome</keyword>
<dbReference type="SUPFAM" id="SSF58100">
    <property type="entry name" value="Bacterial hemolysins"/>
    <property type="match status" value="1"/>
</dbReference>
<feature type="coiled-coil region" evidence="1">
    <location>
        <begin position="194"/>
        <end position="221"/>
    </location>
</feature>
<dbReference type="EMBL" id="GL377309">
    <property type="protein sequence ID" value="EFI94434.1"/>
    <property type="molecule type" value="Genomic_DNA"/>
</dbReference>
<accession>D8QBX8</accession>